<evidence type="ECO:0000313" key="1">
    <source>
        <dbReference type="EMBL" id="KGO90999.1"/>
    </source>
</evidence>
<organism evidence="1 2">
    <name type="scientific">Flavobacterium subsaxonicum WB 4.1-42 = DSM 21790</name>
    <dbReference type="NCBI Taxonomy" id="1121898"/>
    <lineage>
        <taxon>Bacteria</taxon>
        <taxon>Pseudomonadati</taxon>
        <taxon>Bacteroidota</taxon>
        <taxon>Flavobacteriia</taxon>
        <taxon>Flavobacteriales</taxon>
        <taxon>Flavobacteriaceae</taxon>
        <taxon>Flavobacterium</taxon>
    </lineage>
</organism>
<dbReference type="EMBL" id="JRLY01000030">
    <property type="protein sequence ID" value="KGO90999.1"/>
    <property type="molecule type" value="Genomic_DNA"/>
</dbReference>
<accession>A0A0A2MFD4</accession>
<dbReference type="OrthoDB" id="758404at2"/>
<proteinExistence type="predicted"/>
<evidence type="ECO:0000313" key="2">
    <source>
        <dbReference type="Proteomes" id="UP000030111"/>
    </source>
</evidence>
<dbReference type="Proteomes" id="UP000030111">
    <property type="component" value="Unassembled WGS sequence"/>
</dbReference>
<comment type="caution">
    <text evidence="1">The sequence shown here is derived from an EMBL/GenBank/DDBJ whole genome shotgun (WGS) entry which is preliminary data.</text>
</comment>
<protein>
    <submittedName>
        <fullName evidence="1">Uncharacterized protein</fullName>
    </submittedName>
</protein>
<gene>
    <name evidence="1" type="ORF">Q766_20395</name>
</gene>
<dbReference type="RefSeq" id="WP_026993344.1">
    <property type="nucleotide sequence ID" value="NZ_JRLY01000030.1"/>
</dbReference>
<name>A0A0A2MFD4_9FLAO</name>
<dbReference type="AlphaFoldDB" id="A0A0A2MFD4"/>
<keyword evidence="2" id="KW-1185">Reference proteome</keyword>
<reference evidence="1 2" key="1">
    <citation type="submission" date="2013-09" db="EMBL/GenBank/DDBJ databases">
        <authorList>
            <person name="Zeng Z."/>
            <person name="Chen C."/>
        </authorList>
    </citation>
    <scope>NUCLEOTIDE SEQUENCE [LARGE SCALE GENOMIC DNA]</scope>
    <source>
        <strain evidence="1 2">WB 4.1-42</strain>
    </source>
</reference>
<sequence length="179" mass="20796">MSGDDKPKRIRIKSPVIETFIVDPLKYGVNASTQNARQDCTINIKYDVEIWYDEHVSIRQLERDGIEIDVLKKLASKSFKHIFYYQLRYPLVKLLQYPERKGRNYRFVLKEQCEDGALLNITCELHFLDAGLYEMTFITAMITNSFKIFDGQYIVKVDGESSTLSKLENGTIKLIAEVK</sequence>
<dbReference type="eggNOG" id="ENOG50332X1">
    <property type="taxonomic scope" value="Bacteria"/>
</dbReference>